<dbReference type="NCBIfam" id="TIGR03519">
    <property type="entry name" value="T9SS_PorP_fam"/>
    <property type="match status" value="1"/>
</dbReference>
<evidence type="ECO:0000313" key="2">
    <source>
        <dbReference type="EMBL" id="RWW91649.1"/>
    </source>
</evidence>
<dbReference type="EMBL" id="SBII01000020">
    <property type="protein sequence ID" value="RWW91649.1"/>
    <property type="molecule type" value="Genomic_DNA"/>
</dbReference>
<keyword evidence="1" id="KW-0732">Signal</keyword>
<sequence>MKTKLILIISLLVGLQSFGQQDPQYTQYMYNTINVNPAYAGSRGVTSIFGLYRTQWVGLDGAPETATVSVHAPVGKNVGLGVSVINDRLGPMDNSTLAIDFSYTLKTSENWKLALGIKGKANLLNVNYNKLHIRLPDDYMFQNNIQNEFSPNIGAGAYLYSESSYIGLSVPSFIETENYEHNELAVVKERLHFYLIGGHVFNLSYDWQFKPATMIKSVSGSPLQVDVSANFLYNQKFTIGTAYRWDASFSALLGFQITKGLFAGYSYDMETTKLQDYNSGSHEVFLRFDLFRKSTKITNPRFF</sequence>
<organism evidence="2 3">
    <name type="scientific">Flavobacterium cerinum</name>
    <dbReference type="NCBI Taxonomy" id="2502784"/>
    <lineage>
        <taxon>Bacteria</taxon>
        <taxon>Pseudomonadati</taxon>
        <taxon>Bacteroidota</taxon>
        <taxon>Flavobacteriia</taxon>
        <taxon>Flavobacteriales</taxon>
        <taxon>Flavobacteriaceae</taxon>
        <taxon>Flavobacterium</taxon>
    </lineage>
</organism>
<name>A0A3S3QL72_9FLAO</name>
<protein>
    <submittedName>
        <fullName evidence="2">Type IX secretion system membrane protein PorP/SprF</fullName>
    </submittedName>
</protein>
<evidence type="ECO:0000313" key="3">
    <source>
        <dbReference type="Proteomes" id="UP000287527"/>
    </source>
</evidence>
<dbReference type="RefSeq" id="WP_128391499.1">
    <property type="nucleotide sequence ID" value="NZ_SBII01000020.1"/>
</dbReference>
<evidence type="ECO:0000256" key="1">
    <source>
        <dbReference type="SAM" id="SignalP"/>
    </source>
</evidence>
<gene>
    <name evidence="2" type="ORF">EPI11_18605</name>
</gene>
<comment type="caution">
    <text evidence="2">The sequence shown here is derived from an EMBL/GenBank/DDBJ whole genome shotgun (WGS) entry which is preliminary data.</text>
</comment>
<accession>A0A3S3QL72</accession>
<dbReference type="AlphaFoldDB" id="A0A3S3QL72"/>
<proteinExistence type="predicted"/>
<feature type="chain" id="PRO_5018601030" evidence="1">
    <location>
        <begin position="20"/>
        <end position="303"/>
    </location>
</feature>
<dbReference type="Proteomes" id="UP000287527">
    <property type="component" value="Unassembled WGS sequence"/>
</dbReference>
<dbReference type="InterPro" id="IPR019861">
    <property type="entry name" value="PorP/SprF_Bacteroidetes"/>
</dbReference>
<dbReference type="OrthoDB" id="1114455at2"/>
<keyword evidence="3" id="KW-1185">Reference proteome</keyword>
<reference evidence="2 3" key="1">
    <citation type="submission" date="2019-01" db="EMBL/GenBank/DDBJ databases">
        <title>Flavobacterium sp. nov.,isolated from freshwater.</title>
        <authorList>
            <person name="Zhang R."/>
            <person name="Du Z.-J."/>
        </authorList>
    </citation>
    <scope>NUCLEOTIDE SEQUENCE [LARGE SCALE GENOMIC DNA]</scope>
    <source>
        <strain evidence="2 3">1E403</strain>
    </source>
</reference>
<feature type="signal peptide" evidence="1">
    <location>
        <begin position="1"/>
        <end position="19"/>
    </location>
</feature>
<dbReference type="Pfam" id="PF11751">
    <property type="entry name" value="PorP_SprF"/>
    <property type="match status" value="1"/>
</dbReference>